<evidence type="ECO:0000259" key="8">
    <source>
        <dbReference type="SMART" id="SM01403"/>
    </source>
</evidence>
<evidence type="ECO:0000313" key="9">
    <source>
        <dbReference type="EMBL" id="THD23054.1"/>
    </source>
</evidence>
<keyword evidence="3 9" id="KW-0689">Ribosomal protein</keyword>
<dbReference type="PANTHER" id="PTHR13334:SF4">
    <property type="entry name" value="SMALL RIBOSOMAL SUBUNIT PROTEIN US10M"/>
    <property type="match status" value="1"/>
</dbReference>
<evidence type="ECO:0000256" key="2">
    <source>
        <dbReference type="ARBA" id="ARBA00007102"/>
    </source>
</evidence>
<accession>A0A4E0R9T2</accession>
<dbReference type="Gene3D" id="3.30.70.600">
    <property type="entry name" value="Ribosomal protein S10 domain"/>
    <property type="match status" value="1"/>
</dbReference>
<dbReference type="AlphaFoldDB" id="A0A4E0R9T2"/>
<organism evidence="9 10">
    <name type="scientific">Fasciola hepatica</name>
    <name type="common">Liver fluke</name>
    <dbReference type="NCBI Taxonomy" id="6192"/>
    <lineage>
        <taxon>Eukaryota</taxon>
        <taxon>Metazoa</taxon>
        <taxon>Spiralia</taxon>
        <taxon>Lophotrochozoa</taxon>
        <taxon>Platyhelminthes</taxon>
        <taxon>Trematoda</taxon>
        <taxon>Digenea</taxon>
        <taxon>Plagiorchiida</taxon>
        <taxon>Echinostomata</taxon>
        <taxon>Echinostomatoidea</taxon>
        <taxon>Fasciolidae</taxon>
        <taxon>Fasciola</taxon>
    </lineage>
</organism>
<dbReference type="InterPro" id="IPR036838">
    <property type="entry name" value="Ribosomal_uS10_dom_sf"/>
</dbReference>
<comment type="similarity">
    <text evidence="2">Belongs to the universal ribosomal protein uS10 family.</text>
</comment>
<dbReference type="PANTHER" id="PTHR13334">
    <property type="entry name" value="MITOCHONDRIAL 28S RIBOSOMAL PROTEIN S10"/>
    <property type="match status" value="1"/>
</dbReference>
<evidence type="ECO:0000313" key="10">
    <source>
        <dbReference type="Proteomes" id="UP000230066"/>
    </source>
</evidence>
<evidence type="ECO:0000256" key="5">
    <source>
        <dbReference type="ARBA" id="ARBA00023274"/>
    </source>
</evidence>
<feature type="domain" description="Small ribosomal subunit protein uS10" evidence="8">
    <location>
        <begin position="51"/>
        <end position="161"/>
    </location>
</feature>
<dbReference type="Proteomes" id="UP000230066">
    <property type="component" value="Unassembled WGS sequence"/>
</dbReference>
<evidence type="ECO:0000256" key="6">
    <source>
        <dbReference type="ARBA" id="ARBA00035261"/>
    </source>
</evidence>
<comment type="subcellular location">
    <subcellularLocation>
        <location evidence="1">Mitochondrion</location>
    </subcellularLocation>
</comment>
<protein>
    <recommendedName>
        <fullName evidence="6">Small ribosomal subunit protein uS10m</fullName>
    </recommendedName>
    <alternativeName>
        <fullName evidence="7">28S ribosomal protein S10, mitochondrial</fullName>
    </alternativeName>
</protein>
<dbReference type="InterPro" id="IPR027486">
    <property type="entry name" value="Ribosomal_uS10_dom"/>
</dbReference>
<proteinExistence type="inferred from homology"/>
<name>A0A4E0R9T2_FASHE</name>
<dbReference type="GO" id="GO:0005763">
    <property type="term" value="C:mitochondrial small ribosomal subunit"/>
    <property type="evidence" value="ECO:0007669"/>
    <property type="project" value="InterPro"/>
</dbReference>
<sequence>MISLSPSRLCSIGNIFRPFRCNITSSLGLQLSTLCEGEEEKERDILYRKVVLVVKGHEAGVLRSYEQFLKTVCGELSLNFERYCFGLVDHLTSNSESRNRPAFQRLSLNKSPFIYKKHQRQYEFRTYYKYFTINEITGCTTDVFLEYVERNLPEGIAMEVIRHRLERFPEHIRSNSSSKPCSPSV</sequence>
<dbReference type="EMBL" id="JXXN02002364">
    <property type="protein sequence ID" value="THD23054.1"/>
    <property type="molecule type" value="Genomic_DNA"/>
</dbReference>
<evidence type="ECO:0000256" key="3">
    <source>
        <dbReference type="ARBA" id="ARBA00022980"/>
    </source>
</evidence>
<dbReference type="InterPro" id="IPR040055">
    <property type="entry name" value="Ribosomal_uS10m"/>
</dbReference>
<evidence type="ECO:0000256" key="1">
    <source>
        <dbReference type="ARBA" id="ARBA00004173"/>
    </source>
</evidence>
<evidence type="ECO:0000256" key="7">
    <source>
        <dbReference type="ARBA" id="ARBA00035544"/>
    </source>
</evidence>
<comment type="caution">
    <text evidence="9">The sequence shown here is derived from an EMBL/GenBank/DDBJ whole genome shotgun (WGS) entry which is preliminary data.</text>
</comment>
<reference evidence="9" key="1">
    <citation type="submission" date="2019-03" db="EMBL/GenBank/DDBJ databases">
        <title>Improved annotation for the trematode Fasciola hepatica.</title>
        <authorList>
            <person name="Choi Y.-J."/>
            <person name="Martin J."/>
            <person name="Mitreva M."/>
        </authorList>
    </citation>
    <scope>NUCLEOTIDE SEQUENCE [LARGE SCALE GENOMIC DNA]</scope>
</reference>
<keyword evidence="4" id="KW-0496">Mitochondrion</keyword>
<gene>
    <name evidence="9" type="ORF">D915_006192</name>
</gene>
<keyword evidence="10" id="KW-1185">Reference proteome</keyword>
<evidence type="ECO:0000256" key="4">
    <source>
        <dbReference type="ARBA" id="ARBA00023128"/>
    </source>
</evidence>
<dbReference type="SUPFAM" id="SSF54999">
    <property type="entry name" value="Ribosomal protein S10"/>
    <property type="match status" value="1"/>
</dbReference>
<keyword evidence="5" id="KW-0687">Ribonucleoprotein</keyword>
<dbReference type="Pfam" id="PF00338">
    <property type="entry name" value="Ribosomal_S10"/>
    <property type="match status" value="1"/>
</dbReference>
<dbReference type="SMART" id="SM01403">
    <property type="entry name" value="Ribosomal_S10"/>
    <property type="match status" value="1"/>
</dbReference>